<feature type="compositionally biased region" description="Low complexity" evidence="1">
    <location>
        <begin position="9"/>
        <end position="23"/>
    </location>
</feature>
<accession>A0A8H6TSA5</accession>
<dbReference type="Gene3D" id="2.30.30.100">
    <property type="match status" value="1"/>
</dbReference>
<dbReference type="CDD" id="cd06168">
    <property type="entry name" value="LSMD1"/>
    <property type="match status" value="1"/>
</dbReference>
<feature type="domain" description="Sm" evidence="2">
    <location>
        <begin position="26"/>
        <end position="97"/>
    </location>
</feature>
<evidence type="ECO:0000313" key="4">
    <source>
        <dbReference type="Proteomes" id="UP000613580"/>
    </source>
</evidence>
<dbReference type="InterPro" id="IPR010920">
    <property type="entry name" value="LSM_dom_sf"/>
</dbReference>
<dbReference type="AlphaFoldDB" id="A0A8H6TSA5"/>
<feature type="region of interest" description="Disordered" evidence="1">
    <location>
        <begin position="1"/>
        <end position="23"/>
    </location>
</feature>
<dbReference type="InterPro" id="IPR034110">
    <property type="entry name" value="LSMD1_Sm"/>
</dbReference>
<evidence type="ECO:0000259" key="2">
    <source>
        <dbReference type="SMART" id="SM00651"/>
    </source>
</evidence>
<dbReference type="SUPFAM" id="SSF50182">
    <property type="entry name" value="Sm-like ribonucleoproteins"/>
    <property type="match status" value="1"/>
</dbReference>
<dbReference type="OrthoDB" id="368909at2759"/>
<protein>
    <submittedName>
        <fullName evidence="3">Sm domain-containing protein</fullName>
    </submittedName>
</protein>
<dbReference type="Pfam" id="PF01423">
    <property type="entry name" value="LSM"/>
    <property type="match status" value="1"/>
</dbReference>
<organism evidence="3 4">
    <name type="scientific">Mycena chlorophos</name>
    <name type="common">Agaric fungus</name>
    <name type="synonym">Agaricus chlorophos</name>
    <dbReference type="NCBI Taxonomy" id="658473"/>
    <lineage>
        <taxon>Eukaryota</taxon>
        <taxon>Fungi</taxon>
        <taxon>Dikarya</taxon>
        <taxon>Basidiomycota</taxon>
        <taxon>Agaricomycotina</taxon>
        <taxon>Agaricomycetes</taxon>
        <taxon>Agaricomycetidae</taxon>
        <taxon>Agaricales</taxon>
        <taxon>Marasmiineae</taxon>
        <taxon>Mycenaceae</taxon>
        <taxon>Mycena</taxon>
    </lineage>
</organism>
<name>A0A8H6TSA5_MYCCL</name>
<dbReference type="GO" id="GO:0031417">
    <property type="term" value="C:NatC complex"/>
    <property type="evidence" value="ECO:0007669"/>
    <property type="project" value="InterPro"/>
</dbReference>
<dbReference type="Proteomes" id="UP000613580">
    <property type="component" value="Unassembled WGS sequence"/>
</dbReference>
<comment type="caution">
    <text evidence="3">The sequence shown here is derived from an EMBL/GenBank/DDBJ whole genome shotgun (WGS) entry which is preliminary data.</text>
</comment>
<dbReference type="PANTHER" id="PTHR10701:SF5">
    <property type="entry name" value="N-ALPHA-ACETYLTRANSFERASE 38, NATC AUXILIARY SUBUNIT"/>
    <property type="match status" value="1"/>
</dbReference>
<dbReference type="PANTHER" id="PTHR10701">
    <property type="entry name" value="SMALL NUCLEAR RIBONUCLEOPROTEIN-ASSOCIATED PROTEIN B AND N"/>
    <property type="match status" value="1"/>
</dbReference>
<gene>
    <name evidence="3" type="ORF">HMN09_00062400</name>
</gene>
<evidence type="ECO:0000313" key="3">
    <source>
        <dbReference type="EMBL" id="KAF7322830.1"/>
    </source>
</evidence>
<dbReference type="InterPro" id="IPR001163">
    <property type="entry name" value="Sm_dom_euk/arc"/>
</dbReference>
<dbReference type="SMART" id="SM00651">
    <property type="entry name" value="Sm"/>
    <property type="match status" value="1"/>
</dbReference>
<keyword evidence="4" id="KW-1185">Reference proteome</keyword>
<evidence type="ECO:0000256" key="1">
    <source>
        <dbReference type="SAM" id="MobiDB-lite"/>
    </source>
</evidence>
<reference evidence="3" key="1">
    <citation type="submission" date="2020-05" db="EMBL/GenBank/DDBJ databases">
        <title>Mycena genomes resolve the evolution of fungal bioluminescence.</title>
        <authorList>
            <person name="Tsai I.J."/>
        </authorList>
    </citation>
    <scope>NUCLEOTIDE SEQUENCE</scope>
    <source>
        <strain evidence="3">110903Hualien_Pintung</strain>
    </source>
</reference>
<sequence>MDPPAAPNTSTSPGKPSASSSTSAIARLQDLLTRMLRVTTTDGRVFIGSFAGTDKPLNILLLNCDEYRISPGPDDNPDGRYVGQILVPWRLVVKVEMHGGPNARAGREAVLDAYI</sequence>
<dbReference type="EMBL" id="JACAZE010000001">
    <property type="protein sequence ID" value="KAF7322830.1"/>
    <property type="molecule type" value="Genomic_DNA"/>
</dbReference>
<dbReference type="InterPro" id="IPR050914">
    <property type="entry name" value="snRNP_SmB/NAA38-like"/>
</dbReference>
<proteinExistence type="predicted"/>